<keyword evidence="2" id="KW-1185">Reference proteome</keyword>
<comment type="caution">
    <text evidence="1">The sequence shown here is derived from an EMBL/GenBank/DDBJ whole genome shotgun (WGS) entry which is preliminary data.</text>
</comment>
<name>A0AAD9ISF2_9ANNE</name>
<reference evidence="1" key="1">
    <citation type="journal article" date="2023" name="Mol. Biol. Evol.">
        <title>Third-Generation Sequencing Reveals the Adaptive Role of the Epigenome in Three Deep-Sea Polychaetes.</title>
        <authorList>
            <person name="Perez M."/>
            <person name="Aroh O."/>
            <person name="Sun Y."/>
            <person name="Lan Y."/>
            <person name="Juniper S.K."/>
            <person name="Young C.R."/>
            <person name="Angers B."/>
            <person name="Qian P.Y."/>
        </authorList>
    </citation>
    <scope>NUCLEOTIDE SEQUENCE</scope>
    <source>
        <strain evidence="1">P08H-3</strain>
    </source>
</reference>
<accession>A0AAD9ISF2</accession>
<proteinExistence type="predicted"/>
<dbReference type="AlphaFoldDB" id="A0AAD9ISF2"/>
<gene>
    <name evidence="1" type="ORF">LSH36_1733g00058</name>
</gene>
<evidence type="ECO:0000313" key="1">
    <source>
        <dbReference type="EMBL" id="KAK2139528.1"/>
    </source>
</evidence>
<dbReference type="Proteomes" id="UP001208570">
    <property type="component" value="Unassembled WGS sequence"/>
</dbReference>
<evidence type="ECO:0000313" key="2">
    <source>
        <dbReference type="Proteomes" id="UP001208570"/>
    </source>
</evidence>
<organism evidence="1 2">
    <name type="scientific">Paralvinella palmiformis</name>
    <dbReference type="NCBI Taxonomy" id="53620"/>
    <lineage>
        <taxon>Eukaryota</taxon>
        <taxon>Metazoa</taxon>
        <taxon>Spiralia</taxon>
        <taxon>Lophotrochozoa</taxon>
        <taxon>Annelida</taxon>
        <taxon>Polychaeta</taxon>
        <taxon>Sedentaria</taxon>
        <taxon>Canalipalpata</taxon>
        <taxon>Terebellida</taxon>
        <taxon>Terebelliformia</taxon>
        <taxon>Alvinellidae</taxon>
        <taxon>Paralvinella</taxon>
    </lineage>
</organism>
<dbReference type="EMBL" id="JAODUP010001734">
    <property type="protein sequence ID" value="KAK2139528.1"/>
    <property type="molecule type" value="Genomic_DNA"/>
</dbReference>
<sequence length="85" mass="9713">MDKSDKICNEDLLSHQEMWELMQSIKSTINRLDVIDANITVLETRDSDTVNLSADVKTLQNNVSLLCTKLTRNEITVSRFSRDVV</sequence>
<protein>
    <submittedName>
        <fullName evidence="1">Uncharacterized protein</fullName>
    </submittedName>
</protein>